<dbReference type="PROSITE" id="PS50088">
    <property type="entry name" value="ANK_REPEAT"/>
    <property type="match status" value="3"/>
</dbReference>
<accession>A0A1S3I5T7</accession>
<name>A0A1S3I5T7_LINAN</name>
<evidence type="ECO:0000256" key="6">
    <source>
        <dbReference type="SAM" id="MobiDB-lite"/>
    </source>
</evidence>
<dbReference type="PANTHER" id="PTHR24168:SF21">
    <property type="entry name" value="KANK, ISOFORM D"/>
    <property type="match status" value="1"/>
</dbReference>
<keyword evidence="3 5" id="KW-0040">ANK repeat</keyword>
<dbReference type="OrthoDB" id="5406014at2759"/>
<feature type="compositionally biased region" description="Low complexity" evidence="6">
    <location>
        <begin position="670"/>
        <end position="689"/>
    </location>
</feature>
<protein>
    <submittedName>
        <fullName evidence="8">Uncharacterized protein LOC106160634 isoform X1</fullName>
    </submittedName>
</protein>
<dbReference type="SUPFAM" id="SSF48403">
    <property type="entry name" value="Ankyrin repeat"/>
    <property type="match status" value="1"/>
</dbReference>
<dbReference type="KEGG" id="lak:106160634"/>
<dbReference type="RefSeq" id="XP_013392739.1">
    <property type="nucleotide sequence ID" value="XM_013537285.1"/>
</dbReference>
<feature type="compositionally biased region" description="Low complexity" evidence="6">
    <location>
        <begin position="1358"/>
        <end position="1372"/>
    </location>
</feature>
<feature type="compositionally biased region" description="Gly residues" evidence="6">
    <location>
        <begin position="942"/>
        <end position="955"/>
    </location>
</feature>
<keyword evidence="4" id="KW-0175">Coiled coil</keyword>
<feature type="compositionally biased region" description="Low complexity" evidence="6">
    <location>
        <begin position="1020"/>
        <end position="1038"/>
    </location>
</feature>
<evidence type="ECO:0000256" key="2">
    <source>
        <dbReference type="ARBA" id="ARBA00022737"/>
    </source>
</evidence>
<feature type="compositionally biased region" description="Gly residues" evidence="6">
    <location>
        <begin position="1085"/>
        <end position="1097"/>
    </location>
</feature>
<feature type="compositionally biased region" description="Low complexity" evidence="6">
    <location>
        <begin position="1266"/>
        <end position="1278"/>
    </location>
</feature>
<dbReference type="Proteomes" id="UP000085678">
    <property type="component" value="Unplaced"/>
</dbReference>
<keyword evidence="2" id="KW-0677">Repeat</keyword>
<dbReference type="GO" id="GO:0030837">
    <property type="term" value="P:negative regulation of actin filament polymerization"/>
    <property type="evidence" value="ECO:0007669"/>
    <property type="project" value="InterPro"/>
</dbReference>
<gene>
    <name evidence="8" type="primary">LOC106160634</name>
</gene>
<evidence type="ECO:0000256" key="3">
    <source>
        <dbReference type="ARBA" id="ARBA00023043"/>
    </source>
</evidence>
<dbReference type="GO" id="GO:0005856">
    <property type="term" value="C:cytoskeleton"/>
    <property type="evidence" value="ECO:0007669"/>
    <property type="project" value="TreeGrafter"/>
</dbReference>
<dbReference type="Pfam" id="PF12075">
    <property type="entry name" value="KN_motif"/>
    <property type="match status" value="1"/>
</dbReference>
<dbReference type="GeneID" id="106160634"/>
<feature type="region of interest" description="Disordered" evidence="6">
    <location>
        <begin position="670"/>
        <end position="694"/>
    </location>
</feature>
<dbReference type="FunCoup" id="A0A1S3I5T7">
    <property type="interactions" value="103"/>
</dbReference>
<dbReference type="InterPro" id="IPR002110">
    <property type="entry name" value="Ankyrin_rpt"/>
</dbReference>
<sequence length="1705" mass="184129">MTSSSTLVQQQQTMDPTPQGQPVEGGRCSCCPYGYHIDLDFVRYCEDSQSGTMLKQLKKIKRDKKRLRKSMEVQLQGQQIETDYEPRQEMVGYDSGTNRYLNDIDSSVDTTLHTIDKVIKQTSYRTYSAGDSDFSPSPTSPTKFTSTMYTTNRALAGSNSSISSQTTVNSEMSAVNGSPGPERYTTVTAQLAAVLAAHLPRPDPSGEAVPIYHQSLIELRQQLAISLQKMRDLEEQVKSVPLLQTRMSVLKEEKRLLELQLLAKQSKPTSTYSIGVGDYRVDVEEPRAPRRPDMRSIGVGNKSVTELYTLQPHLLESQTLEKEMHTQRLIREKETKVVVVGQEQRPTSPYSPMIKTMERKPITRSVGVGDGNVFEKDQMQIQEKELRTIIIDKEAKKQTRNVGISVRVPMRDVGVHYHCEAEKPSQRDVGVSVGTRDTFTSTTTYETFRATTILQSLFQLQHISAPEIRNIISTMLHRDVASKSTMTDVSFKSGVDKEVLTDKVHTVDEASSSDTIDVEVRPIKEYRSVYVDAEPSTANKATGINFISKMDFGTNTVTVQKKNSATSTTPKLSFPAETQTISVPYISMGTETDMKIFLATEQIRNQSTNTDVHSTVTQAVGTRDDDSDFYLRNFGTNTEKVQTRSKGVGDGRAMVRENTEGQVVQQQQQVKEVSKQQSYQPQQQPTPKSSQDRVVTETITTYTSQVPSVVRRVKNTHLDKETLETQRRSLLGLDDAATQQLQDTSLRDLVSSSVTRSYKSKATGGQEKSDHMSGLHIGELTKGKKMPEDQTETFEEWVEITPVYQERVIEARRKGGEMTSSTSERTRDFSSSSSSSSATGMTVSLDSTDLGPKQEIIPHHTIYGGKRIIDSSVGQGYKPSVATYTSMRSANRSPSPTETSYRITESRERSGGGTVTGTVEGGDSGVTHTTETYFISKRGSGDGKTGTSGGGGGGRSSSRVEKVISSSGPLEDSSAGGGFTKRTEYNVTSSGHVGSSGRIGAGGGGGGSGGYTRKTERIISSSTSSGGSGGVSSTVSSSSGGGGSGMAGSGSRSSERTVTSTVHHDLPSNRKSRTEKRVTVSSTGHSGGTSRMGGGDGRTFKTQKIVISPTGEMSEDMGFQSQVSNAEQLMSDFHGRIMGSAMQGMTSGTGGDRNVTTTVEESPDGVTTIRTEKSSYSSSSSSNRMGGDGGLNITGGGMGREQHAMLSGLMDSGISMSEGTGLPAETVSTKSFSYSGTGGLREALNMYKNIQDNERESMSDGSGRVTSFQSSSTTTSSSHESPVKEGVTRIAVTHAPETTGVREVKSVVETDIDADITTGETTTTSSSSSSTSASRQTSTSSTNGANGTIRSIMKKSSYKSSKGSSKKGISFSDDVTGGYASSSGEEESEPESDESFDEGSYDGRHMTITYTCKDDEKIADGAPGTGMFDQNIRETYELSEEMQASCELLSRHLEDPNTIPTEQVTAAATIIQQEWFKAAGQKLSSPYMVEDFLSCFNEYSKELLERIVNMTDTNGNTALHYSVSHCNWDVVSLLLDTGLCEVDKPNRAGYTAIMLASLADVQTEEQKDVVKQLFDAGDVNSRASQAGQTALMLAVSHGRLEMVRLLAEAGADVNAQDEDGSTALMCASEHGHSEIVRLLLSMAECDASLADNDGSTALSIAMEAGHKDIGILLYARQNIKSSPGLARSHKEGSMASRLPVSLSKK</sequence>
<dbReference type="InterPro" id="IPR021939">
    <property type="entry name" value="KN_motif"/>
</dbReference>
<keyword evidence="7" id="KW-1185">Reference proteome</keyword>
<feature type="compositionally biased region" description="Gly residues" evidence="6">
    <location>
        <begin position="997"/>
        <end position="1010"/>
    </location>
</feature>
<dbReference type="PANTHER" id="PTHR24168">
    <property type="entry name" value="KN MOTIF AND ANKYRIN REPEAT DOMAIN-CONTAINING"/>
    <property type="match status" value="1"/>
</dbReference>
<dbReference type="STRING" id="7574.A0A1S3I5T7"/>
<feature type="region of interest" description="Disordered" evidence="6">
    <location>
        <begin position="884"/>
        <end position="1100"/>
    </location>
</feature>
<dbReference type="InterPro" id="IPR047184">
    <property type="entry name" value="KANK1-4"/>
</dbReference>
<dbReference type="SMART" id="SM00248">
    <property type="entry name" value="ANK"/>
    <property type="match status" value="5"/>
</dbReference>
<feature type="compositionally biased region" description="Polar residues" evidence="6">
    <location>
        <begin position="884"/>
        <end position="903"/>
    </location>
</feature>
<dbReference type="InterPro" id="IPR036770">
    <property type="entry name" value="Ankyrin_rpt-contain_sf"/>
</dbReference>
<dbReference type="PROSITE" id="PS50297">
    <property type="entry name" value="ANK_REP_REGION"/>
    <property type="match status" value="3"/>
</dbReference>
<feature type="repeat" description="ANK" evidence="5">
    <location>
        <begin position="1619"/>
        <end position="1641"/>
    </location>
</feature>
<feature type="region of interest" description="Disordered" evidence="6">
    <location>
        <begin position="813"/>
        <end position="852"/>
    </location>
</feature>
<dbReference type="Pfam" id="PF12796">
    <property type="entry name" value="Ank_2"/>
    <property type="match status" value="2"/>
</dbReference>
<feature type="compositionally biased region" description="Low complexity" evidence="6">
    <location>
        <begin position="819"/>
        <end position="844"/>
    </location>
</feature>
<feature type="repeat" description="ANK" evidence="5">
    <location>
        <begin position="1514"/>
        <end position="1538"/>
    </location>
</feature>
<keyword evidence="1" id="KW-0597">Phosphoprotein</keyword>
<evidence type="ECO:0000256" key="4">
    <source>
        <dbReference type="ARBA" id="ARBA00023054"/>
    </source>
</evidence>
<dbReference type="FunFam" id="1.25.40.20:FF:000017">
    <property type="entry name" value="KN motif and ankyrin repeat domain-containing protein 1"/>
    <property type="match status" value="1"/>
</dbReference>
<dbReference type="Gene3D" id="1.25.40.20">
    <property type="entry name" value="Ankyrin repeat-containing domain"/>
    <property type="match status" value="1"/>
</dbReference>
<proteinExistence type="predicted"/>
<feature type="compositionally biased region" description="Low complexity" evidence="6">
    <location>
        <begin position="1049"/>
        <end position="1061"/>
    </location>
</feature>
<feature type="compositionally biased region" description="Gly residues" evidence="6">
    <location>
        <begin position="911"/>
        <end position="924"/>
    </location>
</feature>
<feature type="region of interest" description="Disordered" evidence="6">
    <location>
        <begin position="158"/>
        <end position="180"/>
    </location>
</feature>
<feature type="compositionally biased region" description="Acidic residues" evidence="6">
    <location>
        <begin position="1384"/>
        <end position="1400"/>
    </location>
</feature>
<feature type="compositionally biased region" description="Low complexity" evidence="6">
    <location>
        <begin position="1317"/>
        <end position="1342"/>
    </location>
</feature>
<feature type="compositionally biased region" description="Low complexity" evidence="6">
    <location>
        <begin position="1"/>
        <end position="13"/>
    </location>
</feature>
<feature type="repeat" description="ANK" evidence="5">
    <location>
        <begin position="1586"/>
        <end position="1618"/>
    </location>
</feature>
<feature type="region of interest" description="Disordered" evidence="6">
    <location>
        <begin position="1683"/>
        <end position="1705"/>
    </location>
</feature>
<evidence type="ECO:0000313" key="7">
    <source>
        <dbReference type="Proteomes" id="UP000085678"/>
    </source>
</evidence>
<evidence type="ECO:0000313" key="8">
    <source>
        <dbReference type="RefSeq" id="XP_013392739.1"/>
    </source>
</evidence>
<feature type="region of interest" description="Disordered" evidence="6">
    <location>
        <begin position="1146"/>
        <end position="1188"/>
    </location>
</feature>
<feature type="compositionally biased region" description="Gly residues" evidence="6">
    <location>
        <begin position="1039"/>
        <end position="1048"/>
    </location>
</feature>
<dbReference type="InParanoid" id="A0A1S3I5T7"/>
<feature type="region of interest" description="Disordered" evidence="6">
    <location>
        <begin position="1"/>
        <end position="24"/>
    </location>
</feature>
<feature type="region of interest" description="Disordered" evidence="6">
    <location>
        <begin position="1254"/>
        <end position="1402"/>
    </location>
</feature>
<dbReference type="GO" id="GO:0005737">
    <property type="term" value="C:cytoplasm"/>
    <property type="evidence" value="ECO:0007669"/>
    <property type="project" value="TreeGrafter"/>
</dbReference>
<evidence type="ECO:0000256" key="5">
    <source>
        <dbReference type="PROSITE-ProRule" id="PRU00023"/>
    </source>
</evidence>
<evidence type="ECO:0000256" key="1">
    <source>
        <dbReference type="ARBA" id="ARBA00022553"/>
    </source>
</evidence>
<reference evidence="8" key="1">
    <citation type="submission" date="2025-08" db="UniProtKB">
        <authorList>
            <consortium name="RefSeq"/>
        </authorList>
    </citation>
    <scope>IDENTIFICATION</scope>
    <source>
        <tissue evidence="8">Gonads</tissue>
    </source>
</reference>
<feature type="compositionally biased region" description="Polar residues" evidence="6">
    <location>
        <begin position="158"/>
        <end position="176"/>
    </location>
</feature>
<organism evidence="7 8">
    <name type="scientific">Lingula anatina</name>
    <name type="common">Brachiopod</name>
    <name type="synonym">Lingula unguis</name>
    <dbReference type="NCBI Taxonomy" id="7574"/>
    <lineage>
        <taxon>Eukaryota</taxon>
        <taxon>Metazoa</taxon>
        <taxon>Spiralia</taxon>
        <taxon>Lophotrochozoa</taxon>
        <taxon>Brachiopoda</taxon>
        <taxon>Linguliformea</taxon>
        <taxon>Lingulata</taxon>
        <taxon>Lingulida</taxon>
        <taxon>Linguloidea</taxon>
        <taxon>Lingulidae</taxon>
        <taxon>Lingula</taxon>
    </lineage>
</organism>